<proteinExistence type="predicted"/>
<sequence length="377" mass="42482">MVEMDELKAKRKGTSSLSHEDANLESVNELQSPPRIRTRGRPKNRLESIWQYGLNNNDDGLDSLIALLPRMNPGSIFYSKVVHLVLQLKGILCLMNHPTITTNGPNGKQDEAHGRDNLEKMPKSIYINQHCTSICVSAASDARWTFDKMYLSWTWSVHTVSNSLFWGFWSFSLPLSCVDAPSCVAASSWLELVKPRLNDGNGSALGTYDAVRAIIISAAASSGAGLLRDHIELGEAWVCFLQVVGGVQESCTFLQFVAEGLVHFLSQMKVNYHQDKEAAINCLFLFHLVICYALDDKTQNMSSPILLCYCVHLENWGQERHLYIEDENPLEHKVILFIINGNSHHLICQIFEGLTLESSKNLFVIFRKILIIDFLRK</sequence>
<accession>A0A445DFK8</accession>
<reference evidence="2 3" key="1">
    <citation type="submission" date="2019-01" db="EMBL/GenBank/DDBJ databases">
        <title>Sequencing of cultivated peanut Arachis hypogaea provides insights into genome evolution and oil improvement.</title>
        <authorList>
            <person name="Chen X."/>
        </authorList>
    </citation>
    <scope>NUCLEOTIDE SEQUENCE [LARGE SCALE GENOMIC DNA]</scope>
    <source>
        <strain evidence="3">cv. Fuhuasheng</strain>
        <tissue evidence="2">Leaves</tissue>
    </source>
</reference>
<evidence type="ECO:0000313" key="3">
    <source>
        <dbReference type="Proteomes" id="UP000289738"/>
    </source>
</evidence>
<gene>
    <name evidence="2" type="ORF">Ahy_A04g019226</name>
</gene>
<protein>
    <submittedName>
        <fullName evidence="2">Uncharacterized protein</fullName>
    </submittedName>
</protein>
<evidence type="ECO:0000256" key="1">
    <source>
        <dbReference type="SAM" id="MobiDB-lite"/>
    </source>
</evidence>
<keyword evidence="3" id="KW-1185">Reference proteome</keyword>
<feature type="region of interest" description="Disordered" evidence="1">
    <location>
        <begin position="1"/>
        <end position="41"/>
    </location>
</feature>
<name>A0A445DFK8_ARAHY</name>
<comment type="caution">
    <text evidence="2">The sequence shown here is derived from an EMBL/GenBank/DDBJ whole genome shotgun (WGS) entry which is preliminary data.</text>
</comment>
<dbReference type="EMBL" id="SDMP01000004">
    <property type="protein sequence ID" value="RYR61950.1"/>
    <property type="molecule type" value="Genomic_DNA"/>
</dbReference>
<organism evidence="2 3">
    <name type="scientific">Arachis hypogaea</name>
    <name type="common">Peanut</name>
    <dbReference type="NCBI Taxonomy" id="3818"/>
    <lineage>
        <taxon>Eukaryota</taxon>
        <taxon>Viridiplantae</taxon>
        <taxon>Streptophyta</taxon>
        <taxon>Embryophyta</taxon>
        <taxon>Tracheophyta</taxon>
        <taxon>Spermatophyta</taxon>
        <taxon>Magnoliopsida</taxon>
        <taxon>eudicotyledons</taxon>
        <taxon>Gunneridae</taxon>
        <taxon>Pentapetalae</taxon>
        <taxon>rosids</taxon>
        <taxon>fabids</taxon>
        <taxon>Fabales</taxon>
        <taxon>Fabaceae</taxon>
        <taxon>Papilionoideae</taxon>
        <taxon>50 kb inversion clade</taxon>
        <taxon>dalbergioids sensu lato</taxon>
        <taxon>Dalbergieae</taxon>
        <taxon>Pterocarpus clade</taxon>
        <taxon>Arachis</taxon>
    </lineage>
</organism>
<dbReference type="AlphaFoldDB" id="A0A445DFK8"/>
<dbReference type="Proteomes" id="UP000289738">
    <property type="component" value="Chromosome A04"/>
</dbReference>
<evidence type="ECO:0000313" key="2">
    <source>
        <dbReference type="EMBL" id="RYR61950.1"/>
    </source>
</evidence>